<evidence type="ECO:0000256" key="2">
    <source>
        <dbReference type="ARBA" id="ARBA00022786"/>
    </source>
</evidence>
<evidence type="ECO:0000259" key="5">
    <source>
        <dbReference type="PROSITE" id="PS50127"/>
    </source>
</evidence>
<feature type="domain" description="UBC core" evidence="5">
    <location>
        <begin position="520"/>
        <end position="697"/>
    </location>
</feature>
<dbReference type="GO" id="GO:0004523">
    <property type="term" value="F:RNA-DNA hybrid ribonuclease activity"/>
    <property type="evidence" value="ECO:0007669"/>
    <property type="project" value="InterPro"/>
</dbReference>
<dbReference type="Gene3D" id="3.30.420.10">
    <property type="entry name" value="Ribonuclease H-like superfamily/Ribonuclease H"/>
    <property type="match status" value="1"/>
</dbReference>
<dbReference type="Pfam" id="PF13966">
    <property type="entry name" value="zf-RVT"/>
    <property type="match status" value="1"/>
</dbReference>
<dbReference type="InterPro" id="IPR023313">
    <property type="entry name" value="UBQ-conjugating_AS"/>
</dbReference>
<dbReference type="GO" id="GO:0003676">
    <property type="term" value="F:nucleic acid binding"/>
    <property type="evidence" value="ECO:0007669"/>
    <property type="project" value="InterPro"/>
</dbReference>
<dbReference type="InterPro" id="IPR026960">
    <property type="entry name" value="RVT-Znf"/>
</dbReference>
<name>A0A834W7V3_9FABA</name>
<feature type="active site" description="Glycyl thioester intermediate" evidence="3">
    <location>
        <position position="635"/>
    </location>
</feature>
<evidence type="ECO:0000256" key="3">
    <source>
        <dbReference type="PROSITE-ProRule" id="PRU10133"/>
    </source>
</evidence>
<dbReference type="CDD" id="cd06222">
    <property type="entry name" value="RNase_H_like"/>
    <property type="match status" value="1"/>
</dbReference>
<feature type="region of interest" description="Disordered" evidence="4">
    <location>
        <begin position="20"/>
        <end position="45"/>
    </location>
</feature>
<dbReference type="EMBL" id="JAAIUW010000010">
    <property type="protein sequence ID" value="KAF7811698.1"/>
    <property type="molecule type" value="Genomic_DNA"/>
</dbReference>
<dbReference type="AlphaFoldDB" id="A0A834W7V3"/>
<dbReference type="InterPro" id="IPR002156">
    <property type="entry name" value="RNaseH_domain"/>
</dbReference>
<dbReference type="SUPFAM" id="SSF54495">
    <property type="entry name" value="UBC-like"/>
    <property type="match status" value="1"/>
</dbReference>
<evidence type="ECO:0000256" key="1">
    <source>
        <dbReference type="ARBA" id="ARBA00022679"/>
    </source>
</evidence>
<keyword evidence="1" id="KW-0808">Transferase</keyword>
<dbReference type="InterPro" id="IPR016135">
    <property type="entry name" value="UBQ-conjugating_enzyme/RWD"/>
</dbReference>
<evidence type="ECO:0000313" key="6">
    <source>
        <dbReference type="EMBL" id="KAF7811698.1"/>
    </source>
</evidence>
<dbReference type="PANTHER" id="PTHR24068">
    <property type="entry name" value="UBIQUITIN-CONJUGATING ENZYME E2"/>
    <property type="match status" value="1"/>
</dbReference>
<comment type="caution">
    <text evidence="6">The sequence shown here is derived from an EMBL/GenBank/DDBJ whole genome shotgun (WGS) entry which is preliminary data.</text>
</comment>
<dbReference type="InterPro" id="IPR036397">
    <property type="entry name" value="RNaseH_sf"/>
</dbReference>
<dbReference type="Pfam" id="PF13456">
    <property type="entry name" value="RVT_3"/>
    <property type="match status" value="1"/>
</dbReference>
<sequence length="698" mass="78639">MPKEAKQTEALTKLMAKMKVGNEGGAGGDAMDNAEGTSNVPQVGDAPRQIDNAIVSRTREDGEDAWDRSAELKKTCGGEMNMNGKVDAGTEKEFKNPTQGDVLKEVQNILFQELVDGGVPQKENVDPTTVTVNKPKWKKLARMKDTSMVMFEKEIIPQKRKGREDEDEMLGGGSVPEVKKAKRTWRGLLAGRDVFKEGVYKVIGDGKTTPIWDERWIPGCNQLLTCPPSTRDGGYRVVSDLMIENGGAWDVGKLHEVFSDEICQRILCIKPNRGQGRDGWAWQEEHKGGLTVKSAYRFLMKPRWSELTIIPDLFFHIEPRFWKSLWKLPLLSRYKVFLWRVCLNILPTVESLERRGLEIGAKCVWCNIEEESTHHVLAECEGIKTVWEAARFDFGRPTNVIQDPVSLKWEKPAPMVFKINVDAGVCTNGNGAVGGVIRDEVGIVKNAFVELVNFTNDPIILEAVAVRRGMEVARSLGLERIMVESDARLVVDMLESTCSQGSSLSSICREILEASLHFQHVEFRWIPRICNAVADSLIKYVKNYPCPIRGDLFNWHATIMGPADSPYAGGVFRVAIRFPPDYPFSPPKLACQGFVFNRSPFCCPKSRNVNLIMYQMVTFRTKVFHPNISDCGIICLDILKEMWSPCLTISKVLLSISSMLTDPNPEDPVQHEIASMYKNDKAKYESTARYWTQKYAMW</sequence>
<dbReference type="Gene3D" id="3.10.110.10">
    <property type="entry name" value="Ubiquitin Conjugating Enzyme"/>
    <property type="match status" value="1"/>
</dbReference>
<accession>A0A834W7V3</accession>
<dbReference type="GO" id="GO:0016740">
    <property type="term" value="F:transferase activity"/>
    <property type="evidence" value="ECO:0007669"/>
    <property type="project" value="UniProtKB-KW"/>
</dbReference>
<evidence type="ECO:0000256" key="4">
    <source>
        <dbReference type="SAM" id="MobiDB-lite"/>
    </source>
</evidence>
<protein>
    <submittedName>
        <fullName evidence="6">Ubiquitin-conjugating enzyme E2-17 kDa-like</fullName>
    </submittedName>
</protein>
<dbReference type="SMART" id="SM00212">
    <property type="entry name" value="UBCc"/>
    <property type="match status" value="1"/>
</dbReference>
<reference evidence="6" key="1">
    <citation type="submission" date="2020-09" db="EMBL/GenBank/DDBJ databases">
        <title>Genome-Enabled Discovery of Anthraquinone Biosynthesis in Senna tora.</title>
        <authorList>
            <person name="Kang S.-H."/>
            <person name="Pandey R.P."/>
            <person name="Lee C.-M."/>
            <person name="Sim J.-S."/>
            <person name="Jeong J.-T."/>
            <person name="Choi B.-S."/>
            <person name="Jung M."/>
            <person name="Ginzburg D."/>
            <person name="Zhao K."/>
            <person name="Won S.Y."/>
            <person name="Oh T.-J."/>
            <person name="Yu Y."/>
            <person name="Kim N.-H."/>
            <person name="Lee O.R."/>
            <person name="Lee T.-H."/>
            <person name="Bashyal P."/>
            <person name="Kim T.-S."/>
            <person name="Lee W.-H."/>
            <person name="Kawkins C."/>
            <person name="Kim C.-K."/>
            <person name="Kim J.S."/>
            <person name="Ahn B.O."/>
            <person name="Rhee S.Y."/>
            <person name="Sohng J.K."/>
        </authorList>
    </citation>
    <scope>NUCLEOTIDE SEQUENCE</scope>
    <source>
        <tissue evidence="6">Leaf</tissue>
    </source>
</reference>
<keyword evidence="7" id="KW-1185">Reference proteome</keyword>
<dbReference type="Pfam" id="PF00179">
    <property type="entry name" value="UQ_con"/>
    <property type="match status" value="2"/>
</dbReference>
<dbReference type="Proteomes" id="UP000634136">
    <property type="component" value="Unassembled WGS sequence"/>
</dbReference>
<dbReference type="InterPro" id="IPR000608">
    <property type="entry name" value="UBC"/>
</dbReference>
<keyword evidence="2" id="KW-0833">Ubl conjugation pathway</keyword>
<dbReference type="InterPro" id="IPR044730">
    <property type="entry name" value="RNase_H-like_dom_plant"/>
</dbReference>
<dbReference type="PROSITE" id="PS00183">
    <property type="entry name" value="UBC_1"/>
    <property type="match status" value="1"/>
</dbReference>
<proteinExistence type="predicted"/>
<gene>
    <name evidence="6" type="ORF">G2W53_032674</name>
</gene>
<dbReference type="PROSITE" id="PS50127">
    <property type="entry name" value="UBC_2"/>
    <property type="match status" value="1"/>
</dbReference>
<organism evidence="6 7">
    <name type="scientific">Senna tora</name>
    <dbReference type="NCBI Taxonomy" id="362788"/>
    <lineage>
        <taxon>Eukaryota</taxon>
        <taxon>Viridiplantae</taxon>
        <taxon>Streptophyta</taxon>
        <taxon>Embryophyta</taxon>
        <taxon>Tracheophyta</taxon>
        <taxon>Spermatophyta</taxon>
        <taxon>Magnoliopsida</taxon>
        <taxon>eudicotyledons</taxon>
        <taxon>Gunneridae</taxon>
        <taxon>Pentapetalae</taxon>
        <taxon>rosids</taxon>
        <taxon>fabids</taxon>
        <taxon>Fabales</taxon>
        <taxon>Fabaceae</taxon>
        <taxon>Caesalpinioideae</taxon>
        <taxon>Cassia clade</taxon>
        <taxon>Senna</taxon>
    </lineage>
</organism>
<evidence type="ECO:0000313" key="7">
    <source>
        <dbReference type="Proteomes" id="UP000634136"/>
    </source>
</evidence>